<keyword evidence="3" id="KW-1185">Reference proteome</keyword>
<feature type="signal peptide" evidence="1">
    <location>
        <begin position="1"/>
        <end position="25"/>
    </location>
</feature>
<dbReference type="RefSeq" id="WP_114003483.1">
    <property type="nucleotide sequence ID" value="NZ_QGDC01000001.1"/>
</dbReference>
<dbReference type="Proteomes" id="UP000253209">
    <property type="component" value="Unassembled WGS sequence"/>
</dbReference>
<sequence length="174" mass="18968">MKKAFQLKSLSFMILALLISGVASAQTDPKPLASPRDSVTAKAGSATITINYGSPSVKGRKIWGSLVPYSQVWRSGANMATTFTTDKDITVEGKKLAAGTYSFFTIPTEGDWTIIFNKIAVQPGSYKYDVAQDALRATVKPVKSAEKHERLVYKINTDGFTLNWDDVTIPVSIK</sequence>
<dbReference type="Pfam" id="PF11138">
    <property type="entry name" value="DUF2911"/>
    <property type="match status" value="1"/>
</dbReference>
<evidence type="ECO:0000313" key="2">
    <source>
        <dbReference type="EMBL" id="RCH56586.1"/>
    </source>
</evidence>
<comment type="caution">
    <text evidence="2">The sequence shown here is derived from an EMBL/GenBank/DDBJ whole genome shotgun (WGS) entry which is preliminary data.</text>
</comment>
<reference evidence="2 3" key="1">
    <citation type="submission" date="2018-05" db="EMBL/GenBank/DDBJ databases">
        <title>Mucilaginibacter hurinus sp. nov., isolated from briquette warehouse soil.</title>
        <authorList>
            <person name="Choi L."/>
        </authorList>
    </citation>
    <scope>NUCLEOTIDE SEQUENCE [LARGE SCALE GENOMIC DNA]</scope>
    <source>
        <strain evidence="2 3">ZR32</strain>
    </source>
</reference>
<dbReference type="AlphaFoldDB" id="A0A367GUT7"/>
<organism evidence="2 3">
    <name type="scientific">Mucilaginibacter hurinus</name>
    <dbReference type="NCBI Taxonomy" id="2201324"/>
    <lineage>
        <taxon>Bacteria</taxon>
        <taxon>Pseudomonadati</taxon>
        <taxon>Bacteroidota</taxon>
        <taxon>Sphingobacteriia</taxon>
        <taxon>Sphingobacteriales</taxon>
        <taxon>Sphingobacteriaceae</taxon>
        <taxon>Mucilaginibacter</taxon>
    </lineage>
</organism>
<accession>A0A367GUT7</accession>
<dbReference type="InterPro" id="IPR021314">
    <property type="entry name" value="DUF2911"/>
</dbReference>
<gene>
    <name evidence="2" type="ORF">DJ568_01630</name>
</gene>
<proteinExistence type="predicted"/>
<evidence type="ECO:0000256" key="1">
    <source>
        <dbReference type="SAM" id="SignalP"/>
    </source>
</evidence>
<feature type="chain" id="PRO_5016884420" evidence="1">
    <location>
        <begin position="26"/>
        <end position="174"/>
    </location>
</feature>
<dbReference type="EMBL" id="QGDC01000001">
    <property type="protein sequence ID" value="RCH56586.1"/>
    <property type="molecule type" value="Genomic_DNA"/>
</dbReference>
<evidence type="ECO:0000313" key="3">
    <source>
        <dbReference type="Proteomes" id="UP000253209"/>
    </source>
</evidence>
<name>A0A367GUT7_9SPHI</name>
<keyword evidence="1" id="KW-0732">Signal</keyword>
<dbReference type="OrthoDB" id="195456at2"/>
<protein>
    <submittedName>
        <fullName evidence="2">DUF2911 domain-containing protein</fullName>
    </submittedName>
</protein>